<dbReference type="EMBL" id="JBEUOH010000027">
    <property type="protein sequence ID" value="KAL0859460.1"/>
    <property type="molecule type" value="Genomic_DNA"/>
</dbReference>
<dbReference type="Gene3D" id="3.30.70.1820">
    <property type="entry name" value="L1 transposable element, RRM domain"/>
    <property type="match status" value="1"/>
</dbReference>
<gene>
    <name evidence="1" type="ORF">ABMA27_010630</name>
</gene>
<evidence type="ECO:0000313" key="2">
    <source>
        <dbReference type="Proteomes" id="UP001549920"/>
    </source>
</evidence>
<protein>
    <submittedName>
        <fullName evidence="1">Uncharacterized protein</fullName>
    </submittedName>
</protein>
<comment type="caution">
    <text evidence="1">The sequence shown here is derived from an EMBL/GenBank/DDBJ whole genome shotgun (WGS) entry which is preliminary data.</text>
</comment>
<evidence type="ECO:0000313" key="1">
    <source>
        <dbReference type="EMBL" id="KAL0859460.1"/>
    </source>
</evidence>
<name>A0ABR3H3T2_LOXSC</name>
<keyword evidence="2" id="KW-1185">Reference proteome</keyword>
<dbReference type="Proteomes" id="UP001549920">
    <property type="component" value="Unassembled WGS sequence"/>
</dbReference>
<reference evidence="1 2" key="1">
    <citation type="submission" date="2024-06" db="EMBL/GenBank/DDBJ databases">
        <title>A chromosome-level genome assembly of beet webworm, Loxostege sticticalis.</title>
        <authorList>
            <person name="Zhang Y."/>
        </authorList>
    </citation>
    <scope>NUCLEOTIDE SEQUENCE [LARGE SCALE GENOMIC DNA]</scope>
    <source>
        <strain evidence="1">AQ026</strain>
        <tissue evidence="1">Whole body</tissue>
    </source>
</reference>
<proteinExistence type="predicted"/>
<accession>A0ABR3H3T2</accession>
<organism evidence="1 2">
    <name type="scientific">Loxostege sticticalis</name>
    <name type="common">Beet webworm moth</name>
    <dbReference type="NCBI Taxonomy" id="481309"/>
    <lineage>
        <taxon>Eukaryota</taxon>
        <taxon>Metazoa</taxon>
        <taxon>Ecdysozoa</taxon>
        <taxon>Arthropoda</taxon>
        <taxon>Hexapoda</taxon>
        <taxon>Insecta</taxon>
        <taxon>Pterygota</taxon>
        <taxon>Neoptera</taxon>
        <taxon>Endopterygota</taxon>
        <taxon>Lepidoptera</taxon>
        <taxon>Glossata</taxon>
        <taxon>Ditrysia</taxon>
        <taxon>Pyraloidea</taxon>
        <taxon>Crambidae</taxon>
        <taxon>Pyraustinae</taxon>
        <taxon>Loxostege</taxon>
    </lineage>
</organism>
<sequence length="151" mass="17089">MALLADLKSSQAELEAQLSRRMAVFEEQLKATSPPTESLSKLAGDFYSFRDLVWGLLKSMRRQIEVCSNTIDAMEMRHRRKALLFSGIPESVDNVSEAVVDVIQSKLEIGDVDASQIVLCHRLGDKPDKRCRPVLVRFSTYSLKSTIWKIM</sequence>